<evidence type="ECO:0000313" key="4">
    <source>
        <dbReference type="Proteomes" id="UP000608522"/>
    </source>
</evidence>
<reference evidence="4" key="1">
    <citation type="submission" date="2023-07" db="EMBL/GenBank/DDBJ databases">
        <title>Whole genome shotgun sequence of Streptomyces spororaveus NBRC 15456.</title>
        <authorList>
            <person name="Komaki H."/>
            <person name="Tamura T."/>
        </authorList>
    </citation>
    <scope>NUCLEOTIDE SEQUENCE [LARGE SCALE GENOMIC DNA]</scope>
    <source>
        <strain evidence="4">NBRC 15456</strain>
    </source>
</reference>
<dbReference type="Proteomes" id="UP000608522">
    <property type="component" value="Unassembled WGS sequence"/>
</dbReference>
<comment type="caution">
    <text evidence="3">The sequence shown here is derived from an EMBL/GenBank/DDBJ whole genome shotgun (WGS) entry which is preliminary data.</text>
</comment>
<accession>A0ABQ3TGV2</accession>
<evidence type="ECO:0000259" key="2">
    <source>
        <dbReference type="Pfam" id="PF00975"/>
    </source>
</evidence>
<dbReference type="EMBL" id="BNED01000005">
    <property type="protein sequence ID" value="GHI79626.1"/>
    <property type="molecule type" value="Genomic_DNA"/>
</dbReference>
<dbReference type="PANTHER" id="PTHR11487">
    <property type="entry name" value="THIOESTERASE"/>
    <property type="match status" value="1"/>
</dbReference>
<protein>
    <submittedName>
        <fullName evidence="3">Thioesterase</fullName>
    </submittedName>
</protein>
<proteinExistence type="inferred from homology"/>
<dbReference type="Gene3D" id="3.40.50.1820">
    <property type="entry name" value="alpha/beta hydrolase"/>
    <property type="match status" value="1"/>
</dbReference>
<dbReference type="SUPFAM" id="SSF53474">
    <property type="entry name" value="alpha/beta-Hydrolases"/>
    <property type="match status" value="1"/>
</dbReference>
<feature type="domain" description="Thioesterase" evidence="2">
    <location>
        <begin position="32"/>
        <end position="252"/>
    </location>
</feature>
<comment type="similarity">
    <text evidence="1">Belongs to the thioesterase family.</text>
</comment>
<sequence>MTGPGGPGAMASPHVPWWPLLRLREAPAPRARLLVFPHSGAGPNTLFPLVEPLPGHVEVLGLSLPGRERRFGEPPGCRLDQVLDSVADEVLGRDPLPTVVFGHSLGALLATRAARLLGPHCRAAVVSGQVPGRTPRRAHAATTDQDAVRLLRDGGGTPEWVLHDPDMLAHVTRVLRADLELGREAAAGFADVRLDVPLHVLGGTADPLVPHEPLDGWAGHTTGACQVHRFDGDHFFLLAAEHRPTVVDVLRRALAED</sequence>
<dbReference type="Pfam" id="PF00975">
    <property type="entry name" value="Thioesterase"/>
    <property type="match status" value="1"/>
</dbReference>
<dbReference type="InterPro" id="IPR001031">
    <property type="entry name" value="Thioesterase"/>
</dbReference>
<gene>
    <name evidence="3" type="ORF">Sspor_51870</name>
</gene>
<dbReference type="InterPro" id="IPR029058">
    <property type="entry name" value="AB_hydrolase_fold"/>
</dbReference>
<evidence type="ECO:0000313" key="3">
    <source>
        <dbReference type="EMBL" id="GHI79626.1"/>
    </source>
</evidence>
<keyword evidence="4" id="KW-1185">Reference proteome</keyword>
<organism evidence="3 4">
    <name type="scientific">Streptomyces spororaveus</name>
    <dbReference type="NCBI Taxonomy" id="284039"/>
    <lineage>
        <taxon>Bacteria</taxon>
        <taxon>Bacillati</taxon>
        <taxon>Actinomycetota</taxon>
        <taxon>Actinomycetes</taxon>
        <taxon>Kitasatosporales</taxon>
        <taxon>Streptomycetaceae</taxon>
        <taxon>Streptomyces</taxon>
    </lineage>
</organism>
<name>A0ABQ3TGV2_9ACTN</name>
<dbReference type="InterPro" id="IPR012223">
    <property type="entry name" value="TEII"/>
</dbReference>
<evidence type="ECO:0000256" key="1">
    <source>
        <dbReference type="ARBA" id="ARBA00007169"/>
    </source>
</evidence>
<dbReference type="PANTHER" id="PTHR11487:SF0">
    <property type="entry name" value="S-ACYL FATTY ACID SYNTHASE THIOESTERASE, MEDIUM CHAIN"/>
    <property type="match status" value="1"/>
</dbReference>